<dbReference type="EMBL" id="JBHRSB010000001">
    <property type="protein sequence ID" value="MFC2998442.1"/>
    <property type="molecule type" value="Genomic_DNA"/>
</dbReference>
<name>A0ABV7BLH0_9PROT</name>
<organism evidence="2 3">
    <name type="scientific">Falsiroseomonas tokyonensis</name>
    <dbReference type="NCBI Taxonomy" id="430521"/>
    <lineage>
        <taxon>Bacteria</taxon>
        <taxon>Pseudomonadati</taxon>
        <taxon>Pseudomonadota</taxon>
        <taxon>Alphaproteobacteria</taxon>
        <taxon>Acetobacterales</taxon>
        <taxon>Roseomonadaceae</taxon>
        <taxon>Falsiroseomonas</taxon>
    </lineage>
</organism>
<comment type="caution">
    <text evidence="2">The sequence shown here is derived from an EMBL/GenBank/DDBJ whole genome shotgun (WGS) entry which is preliminary data.</text>
</comment>
<accession>A0ABV7BLH0</accession>
<feature type="transmembrane region" description="Helical" evidence="1">
    <location>
        <begin position="50"/>
        <end position="67"/>
    </location>
</feature>
<keyword evidence="1" id="KW-0472">Membrane</keyword>
<sequence length="218" mass="23559">MTTEWDQVWADYDARQPAPPPVARSLPPRSLAPRPVIAAAPRAPARRRGWAALLLFLPLLVAGWFSAPYATAWQVVHALDGRDGQEMSRHLHMPALQAAVRESLARAPDDAARSPQARAFLGAMAEEIGAAWANPEALAEVARARGVPPGAAVEALRRTVPVGLTRFEMPLRGSVAPITLQLELTSESLAPRWQVTGVRLEDRTGLGGSPTIRLSQLR</sequence>
<dbReference type="RefSeq" id="WP_216833814.1">
    <property type="nucleotide sequence ID" value="NZ_JAFNJS010000001.1"/>
</dbReference>
<dbReference type="Pfam" id="PF11159">
    <property type="entry name" value="DUF2939"/>
    <property type="match status" value="1"/>
</dbReference>
<dbReference type="InterPro" id="IPR021330">
    <property type="entry name" value="DUF2939"/>
</dbReference>
<keyword evidence="3" id="KW-1185">Reference proteome</keyword>
<gene>
    <name evidence="2" type="ORF">ACFOD3_00975</name>
</gene>
<evidence type="ECO:0000256" key="1">
    <source>
        <dbReference type="SAM" id="Phobius"/>
    </source>
</evidence>
<evidence type="ECO:0000313" key="3">
    <source>
        <dbReference type="Proteomes" id="UP001595420"/>
    </source>
</evidence>
<proteinExistence type="predicted"/>
<keyword evidence="1" id="KW-0812">Transmembrane</keyword>
<protein>
    <submittedName>
        <fullName evidence="2">DUF2939 domain-containing protein</fullName>
    </submittedName>
</protein>
<reference evidence="3" key="1">
    <citation type="journal article" date="2019" name="Int. J. Syst. Evol. Microbiol.">
        <title>The Global Catalogue of Microorganisms (GCM) 10K type strain sequencing project: providing services to taxonomists for standard genome sequencing and annotation.</title>
        <authorList>
            <consortium name="The Broad Institute Genomics Platform"/>
            <consortium name="The Broad Institute Genome Sequencing Center for Infectious Disease"/>
            <person name="Wu L."/>
            <person name="Ma J."/>
        </authorList>
    </citation>
    <scope>NUCLEOTIDE SEQUENCE [LARGE SCALE GENOMIC DNA]</scope>
    <source>
        <strain evidence="3">CGMCC 1.16855</strain>
    </source>
</reference>
<keyword evidence="1" id="KW-1133">Transmembrane helix</keyword>
<evidence type="ECO:0000313" key="2">
    <source>
        <dbReference type="EMBL" id="MFC2998442.1"/>
    </source>
</evidence>
<dbReference type="Proteomes" id="UP001595420">
    <property type="component" value="Unassembled WGS sequence"/>
</dbReference>